<keyword evidence="7" id="KW-0067">ATP-binding</keyword>
<dbReference type="Gene3D" id="3.30.930.10">
    <property type="entry name" value="Bira Bifunctional Protein, Domain 2"/>
    <property type="match status" value="2"/>
</dbReference>
<dbReference type="PROSITE" id="PS50862">
    <property type="entry name" value="AA_TRNA_LIGASE_II"/>
    <property type="match status" value="1"/>
</dbReference>
<keyword evidence="5 15" id="KW-0436">Ligase</keyword>
<dbReference type="GO" id="GO:0070150">
    <property type="term" value="P:mitochondrial glycyl-tRNA aminoacylation"/>
    <property type="evidence" value="ECO:0007669"/>
    <property type="project" value="TreeGrafter"/>
</dbReference>
<dbReference type="Gene3D" id="2.60.120.200">
    <property type="match status" value="1"/>
</dbReference>
<evidence type="ECO:0000259" key="13">
    <source>
        <dbReference type="PROSITE" id="PS50862"/>
    </source>
</evidence>
<evidence type="ECO:0000313" key="16">
    <source>
        <dbReference type="Proteomes" id="UP000697127"/>
    </source>
</evidence>
<evidence type="ECO:0000256" key="10">
    <source>
        <dbReference type="ARBA" id="ARBA00030057"/>
    </source>
</evidence>
<sequence length="1414" mass="158609">MKLSWVYSFILSTSLLSKSLATTTCDADNHCPEDYPCCSSTGECGTGSYCLGTCDPRYSFNSTSCLPAPICKAGSYTPRLSNMLQDDKYLGNTTDYDFTYYGNLVDVNDTVRITMPSNSTGGLISSTFYVWYGKISYSFKTSHYAGVISAAILFSHVQDEIDCEFVGSNLEQTQSNFFFEGILNDTNVDYLTTTDTYENFHTYEIDWKEDSITWSIDGQILRTLNKADTYNSTSGIYQYPQTPSRLQFSIWPVTSSSAVGTQEWAGGAIDWDVSDFNDPGYLYVAIDNVEIECYDPPSGTTVDGNVSYIFDGQGYLSENVIISNNLTWIENLGNTGFNTGQDEYLEKISESSSSKLAASSNSIASISSKSSASIASISSQSFASIKSIESISSESISSVSYKSLLSVSSISAKIRASSLAAESHITTSKSSRKSSIKSSTTSSSTTTSTTITYQIYSFASNEIKRNEALLVHTINKGYNMPRYQFNIITTPRIKNSVVKDLCVNPVDESIVIFLFANDNENESKDIDIYIDINESIDDGYKTKEKLLKMYPNGNINYSNYKIEYDLSVLKFLKNSNLCNELKLPNSNNEFAKKFLGMACLKPFKEDNKTIGSYELTGFISFYPGAGSQLLKQIEIFAKNSMDAKIIWITAIKEHLLNNMYTKKFGYKFINEELIPVSSDNVVNTDGTHLENDIGAIGDFHLEVFMKTLNTTTTNTFTTAAAFLSSSLLNKQNYYFYSTKSKSKSKSKSKAKTDKSLTLNKMTSNNNEFSREALESVLKRRFFFAPSFEIYGGVSGLYDYGPPGCALQANIIDAWRKHFVLEEDMLEVDCTMLTPHEVLKTSGHVDKFADWMCKDLKTGEIFRADHLVEEVIESRLKGDKEARGIVNEEPEEEDEQKKKRKKKVKEIKAIKLDDEIVNEYETILAKIDGFSGPELGEIIKKYNIVNPTTGDQLEQPVEFNLMFETAIGPSGQLKGYLRPETAQGQFLNFNKLLDFNNERMPFASASIGKSFRNEISPRSGLLRVREFLMAEIEHFVDPLNKIHSNFDSIKNLKISLLSKEVQSAGKTDILKISIGDAVSQGIIDNQTLGYFIGRIYLFLIKIGVNPEKLRFRQHMSNEMAHYAQDCWDAELQTSYGWIECVGCADRSAYDLSVHAAKTKEKLSVREALKEPETVELFECEIEKKKFGPLFRKDAPKVEEWLTSRNQKDLENLSKELETKLKITAKIPETTSETIEIPNELIKIEKKKKTIHVREYTPNVIEPSFGIGRIIYAIFEHSFWSRPEDSARAVLSFPPLVAPTKVLVVPLMNNKELQDATKNVKNKLRLAQIPFKVDDSGASIGKRYARNDELGTPFGITVDYDTIEDGSVTLRDRDSTNQVRGSLEDVIAAVENITYKGVSWKDGTSKLTPFESKSDE</sequence>
<dbReference type="PROSITE" id="PS51762">
    <property type="entry name" value="GH16_2"/>
    <property type="match status" value="1"/>
</dbReference>
<dbReference type="GO" id="GO:0005739">
    <property type="term" value="C:mitochondrion"/>
    <property type="evidence" value="ECO:0007669"/>
    <property type="project" value="TreeGrafter"/>
</dbReference>
<name>A0A9P6WPV3_9ASCO</name>
<dbReference type="NCBIfam" id="NF003211">
    <property type="entry name" value="PRK04173.1"/>
    <property type="match status" value="1"/>
</dbReference>
<evidence type="ECO:0000256" key="5">
    <source>
        <dbReference type="ARBA" id="ARBA00022598"/>
    </source>
</evidence>
<keyword evidence="9" id="KW-0030">Aminoacyl-tRNA synthetase</keyword>
<keyword evidence="6" id="KW-0547">Nucleotide-binding</keyword>
<dbReference type="Pfam" id="PF03129">
    <property type="entry name" value="HGTP_anticodon"/>
    <property type="match status" value="1"/>
</dbReference>
<dbReference type="Gene3D" id="3.40.50.800">
    <property type="entry name" value="Anticodon-binding domain"/>
    <property type="match status" value="1"/>
</dbReference>
<evidence type="ECO:0000256" key="2">
    <source>
        <dbReference type="ARBA" id="ARBA00008226"/>
    </source>
</evidence>
<dbReference type="GO" id="GO:0031505">
    <property type="term" value="P:fungal-type cell wall organization"/>
    <property type="evidence" value="ECO:0007669"/>
    <property type="project" value="UniProtKB-ARBA"/>
</dbReference>
<dbReference type="EC" id="6.1.1.14" evidence="3"/>
<reference evidence="15" key="1">
    <citation type="submission" date="2020-11" db="EMBL/GenBank/DDBJ databases">
        <title>Kefir isolates.</title>
        <authorList>
            <person name="Marcisauskas S."/>
            <person name="Kim Y."/>
            <person name="Blasche S."/>
        </authorList>
    </citation>
    <scope>NUCLEOTIDE SEQUENCE</scope>
    <source>
        <strain evidence="15">Olga-1</strain>
    </source>
</reference>
<dbReference type="PRINTS" id="PR01043">
    <property type="entry name" value="TRNASYNTHGLY"/>
</dbReference>
<dbReference type="FunFam" id="3.30.930.10:FF:000010">
    <property type="entry name" value="Glycyl-tRNA synthetase 1"/>
    <property type="match status" value="1"/>
</dbReference>
<dbReference type="InterPro" id="IPR033731">
    <property type="entry name" value="GlyRS-like_core"/>
</dbReference>
<comment type="function">
    <text evidence="11">Catalyzes the ATP-dependent ligation of glycine to the 3'-end of its cognate tRNA, via the formation of an aminoacyl-adenylate intermediate (Gly-AMP). Also produces diadenosine tetraphosphate (Ap4A), a universal pleiotropic signaling molecule needed for cell regulation pathways, by direct condensation of 2 ATPs. Thereby, may play a special role in Ap4A homeostasis.</text>
</comment>
<dbReference type="Proteomes" id="UP000697127">
    <property type="component" value="Unassembled WGS sequence"/>
</dbReference>
<dbReference type="InterPro" id="IPR006195">
    <property type="entry name" value="aa-tRNA-synth_II"/>
</dbReference>
<feature type="domain" description="GH16" evidence="14">
    <location>
        <begin position="61"/>
        <end position="280"/>
    </location>
</feature>
<evidence type="ECO:0000256" key="12">
    <source>
        <dbReference type="SAM" id="SignalP"/>
    </source>
</evidence>
<dbReference type="GO" id="GO:0004553">
    <property type="term" value="F:hydrolase activity, hydrolyzing O-glycosyl compounds"/>
    <property type="evidence" value="ECO:0007669"/>
    <property type="project" value="InterPro"/>
</dbReference>
<dbReference type="PANTHER" id="PTHR10745:SF0">
    <property type="entry name" value="GLYCINE--TRNA LIGASE"/>
    <property type="match status" value="1"/>
</dbReference>
<dbReference type="Pfam" id="PF00722">
    <property type="entry name" value="Glyco_hydro_16"/>
    <property type="match status" value="1"/>
</dbReference>
<dbReference type="EMBL" id="PUHW01000007">
    <property type="protein sequence ID" value="KAG0691125.1"/>
    <property type="molecule type" value="Genomic_DNA"/>
</dbReference>
<keyword evidence="4" id="KW-0963">Cytoplasm</keyword>
<dbReference type="CDD" id="cd00858">
    <property type="entry name" value="GlyRS_anticodon"/>
    <property type="match status" value="1"/>
</dbReference>
<evidence type="ECO:0000256" key="1">
    <source>
        <dbReference type="ARBA" id="ARBA00004496"/>
    </source>
</evidence>
<evidence type="ECO:0000256" key="11">
    <source>
        <dbReference type="ARBA" id="ARBA00058014"/>
    </source>
</evidence>
<dbReference type="InterPro" id="IPR000757">
    <property type="entry name" value="Beta-glucanase-like"/>
</dbReference>
<proteinExistence type="inferred from homology"/>
<evidence type="ECO:0000256" key="9">
    <source>
        <dbReference type="ARBA" id="ARBA00023146"/>
    </source>
</evidence>
<evidence type="ECO:0000313" key="15">
    <source>
        <dbReference type="EMBL" id="KAG0691125.1"/>
    </source>
</evidence>
<dbReference type="InterPro" id="IPR002315">
    <property type="entry name" value="tRNA-synt_gly"/>
</dbReference>
<dbReference type="FunFam" id="3.40.50.800:FF:000004">
    <property type="entry name" value="Glycine--tRNA ligase 2"/>
    <property type="match status" value="1"/>
</dbReference>
<evidence type="ECO:0000256" key="6">
    <source>
        <dbReference type="ARBA" id="ARBA00022741"/>
    </source>
</evidence>
<organism evidence="15 16">
    <name type="scientific">Pichia californica</name>
    <dbReference type="NCBI Taxonomy" id="460514"/>
    <lineage>
        <taxon>Eukaryota</taxon>
        <taxon>Fungi</taxon>
        <taxon>Dikarya</taxon>
        <taxon>Ascomycota</taxon>
        <taxon>Saccharomycotina</taxon>
        <taxon>Pichiomycetes</taxon>
        <taxon>Pichiales</taxon>
        <taxon>Pichiaceae</taxon>
        <taxon>Pichia</taxon>
    </lineage>
</organism>
<dbReference type="InterPro" id="IPR013320">
    <property type="entry name" value="ConA-like_dom_sf"/>
</dbReference>
<dbReference type="PANTHER" id="PTHR10745">
    <property type="entry name" value="GLYCYL-TRNA SYNTHETASE/DNA POLYMERASE SUBUNIT GAMMA-2"/>
    <property type="match status" value="1"/>
</dbReference>
<keyword evidence="8" id="KW-0648">Protein biosynthesis</keyword>
<feature type="chain" id="PRO_5040394238" description="glycine--tRNA ligase" evidence="12">
    <location>
        <begin position="22"/>
        <end position="1414"/>
    </location>
</feature>
<dbReference type="InterPro" id="IPR036621">
    <property type="entry name" value="Anticodon-bd_dom_sf"/>
</dbReference>
<comment type="similarity">
    <text evidence="2">Belongs to the class-II aminoacyl-tRNA synthetase family.</text>
</comment>
<dbReference type="GO" id="GO:0005975">
    <property type="term" value="P:carbohydrate metabolic process"/>
    <property type="evidence" value="ECO:0007669"/>
    <property type="project" value="InterPro"/>
</dbReference>
<accession>A0A9P6WPV3</accession>
<evidence type="ECO:0000256" key="7">
    <source>
        <dbReference type="ARBA" id="ARBA00022840"/>
    </source>
</evidence>
<keyword evidence="16" id="KW-1185">Reference proteome</keyword>
<dbReference type="InterPro" id="IPR045864">
    <property type="entry name" value="aa-tRNA-synth_II/BPL/LPL"/>
</dbReference>
<dbReference type="Pfam" id="PF00587">
    <property type="entry name" value="tRNA-synt_2b"/>
    <property type="match status" value="1"/>
</dbReference>
<gene>
    <name evidence="15" type="primary">GRS1</name>
    <name evidence="15" type="ORF">C6P40_004731</name>
</gene>
<dbReference type="CDD" id="cd06923">
    <property type="entry name" value="ChtBD1_GH16"/>
    <property type="match status" value="1"/>
</dbReference>
<protein>
    <recommendedName>
        <fullName evidence="3">glycine--tRNA ligase</fullName>
        <ecNumber evidence="3">6.1.1.14</ecNumber>
    </recommendedName>
    <alternativeName>
        <fullName evidence="10">Diadenosine tetraphosphate synthetase</fullName>
    </alternativeName>
</protein>
<evidence type="ECO:0000256" key="8">
    <source>
        <dbReference type="ARBA" id="ARBA00022917"/>
    </source>
</evidence>
<dbReference type="GO" id="GO:0005524">
    <property type="term" value="F:ATP binding"/>
    <property type="evidence" value="ECO:0007669"/>
    <property type="project" value="UniProtKB-KW"/>
</dbReference>
<keyword evidence="12" id="KW-0732">Signal</keyword>
<dbReference type="SUPFAM" id="SSF49899">
    <property type="entry name" value="Concanavalin A-like lectins/glucanases"/>
    <property type="match status" value="1"/>
</dbReference>
<evidence type="ECO:0000256" key="3">
    <source>
        <dbReference type="ARBA" id="ARBA00012829"/>
    </source>
</evidence>
<dbReference type="InterPro" id="IPR004154">
    <property type="entry name" value="Anticodon-bd"/>
</dbReference>
<dbReference type="NCBIfam" id="TIGR00389">
    <property type="entry name" value="glyS_dimeric"/>
    <property type="match status" value="1"/>
</dbReference>
<comment type="subcellular location">
    <subcellularLocation>
        <location evidence="1">Cytoplasm</location>
    </subcellularLocation>
</comment>
<feature type="signal peptide" evidence="12">
    <location>
        <begin position="1"/>
        <end position="21"/>
    </location>
</feature>
<evidence type="ECO:0000256" key="4">
    <source>
        <dbReference type="ARBA" id="ARBA00022490"/>
    </source>
</evidence>
<evidence type="ECO:0000259" key="14">
    <source>
        <dbReference type="PROSITE" id="PS51762"/>
    </source>
</evidence>
<dbReference type="SUPFAM" id="SSF55681">
    <property type="entry name" value="Class II aaRS and biotin synthetases"/>
    <property type="match status" value="1"/>
</dbReference>
<dbReference type="InterPro" id="IPR002314">
    <property type="entry name" value="aa-tRNA-synt_IIb"/>
</dbReference>
<feature type="domain" description="Aminoacyl-transfer RNA synthetases class-II family profile" evidence="13">
    <location>
        <begin position="933"/>
        <end position="1281"/>
    </location>
</feature>
<comment type="caution">
    <text evidence="15">The sequence shown here is derived from an EMBL/GenBank/DDBJ whole genome shotgun (WGS) entry which is preliminary data.</text>
</comment>
<dbReference type="FunFam" id="3.30.40.230:FF:000002">
    <property type="entry name" value="Glycyl-tRNA synthetase 1"/>
    <property type="match status" value="1"/>
</dbReference>
<dbReference type="GO" id="GO:0004820">
    <property type="term" value="F:glycine-tRNA ligase activity"/>
    <property type="evidence" value="ECO:0007669"/>
    <property type="project" value="UniProtKB-EC"/>
</dbReference>
<dbReference type="CDD" id="cd00774">
    <property type="entry name" value="GlyRS-like_core"/>
    <property type="match status" value="1"/>
</dbReference>
<dbReference type="SUPFAM" id="SSF52954">
    <property type="entry name" value="Class II aaRS ABD-related"/>
    <property type="match status" value="1"/>
</dbReference>
<dbReference type="InterPro" id="IPR027031">
    <property type="entry name" value="Gly-tRNA_synthase/POLG2"/>
</dbReference>
<dbReference type="Gene3D" id="3.30.40.230">
    <property type="match status" value="1"/>
</dbReference>
<dbReference type="FunFam" id="3.30.930.10:FF:000158">
    <property type="entry name" value="Glycyl-tRNA synthetase"/>
    <property type="match status" value="1"/>
</dbReference>